<protein>
    <submittedName>
        <fullName evidence="1">Uncharacterized protein</fullName>
    </submittedName>
</protein>
<keyword evidence="2" id="KW-1185">Reference proteome</keyword>
<evidence type="ECO:0000313" key="1">
    <source>
        <dbReference type="EMBL" id="KAB0802473.1"/>
    </source>
</evidence>
<evidence type="ECO:0000313" key="2">
    <source>
        <dbReference type="Proteomes" id="UP000327044"/>
    </source>
</evidence>
<sequence>MQLDIRLVTPPMKGATSSQMRANSPGGDGNIAVPLGPRYSSNQFDSNWGSISIAPAGLSPFVTIGLNSLTSGLPNNLSILLVKLSTCFVVGEGSLVGFRIVPVFSASVFSALSIKSIDTGVVNLTDSHLCVGGSLELIHLWHSPVLEKIKLNASGKKK</sequence>
<dbReference type="Proteomes" id="UP000327044">
    <property type="component" value="Unassembled WGS sequence"/>
</dbReference>
<dbReference type="AlphaFoldDB" id="A0A5N4AYW3"/>
<dbReference type="EMBL" id="VVIM01000002">
    <property type="protein sequence ID" value="KAB0802473.1"/>
    <property type="molecule type" value="Genomic_DNA"/>
</dbReference>
<dbReference type="InParanoid" id="A0A5N4AYW3"/>
<comment type="caution">
    <text evidence="1">The sequence shown here is derived from an EMBL/GenBank/DDBJ whole genome shotgun (WGS) entry which is preliminary data.</text>
</comment>
<name>A0A5N4AYW3_PHOPY</name>
<gene>
    <name evidence="1" type="ORF">PPYR_04659</name>
</gene>
<proteinExistence type="predicted"/>
<organism evidence="1 2">
    <name type="scientific">Photinus pyralis</name>
    <name type="common">Common eastern firefly</name>
    <name type="synonym">Lampyris pyralis</name>
    <dbReference type="NCBI Taxonomy" id="7054"/>
    <lineage>
        <taxon>Eukaryota</taxon>
        <taxon>Metazoa</taxon>
        <taxon>Ecdysozoa</taxon>
        <taxon>Arthropoda</taxon>
        <taxon>Hexapoda</taxon>
        <taxon>Insecta</taxon>
        <taxon>Pterygota</taxon>
        <taxon>Neoptera</taxon>
        <taxon>Endopterygota</taxon>
        <taxon>Coleoptera</taxon>
        <taxon>Polyphaga</taxon>
        <taxon>Elateriformia</taxon>
        <taxon>Elateroidea</taxon>
        <taxon>Lampyridae</taxon>
        <taxon>Lampyrinae</taxon>
        <taxon>Photinus</taxon>
    </lineage>
</organism>
<accession>A0A5N4AYW3</accession>
<reference evidence="1 2" key="1">
    <citation type="journal article" date="2018" name="Elife">
        <title>Firefly genomes illuminate parallel origins of bioluminescence in beetles.</title>
        <authorList>
            <person name="Fallon T.R."/>
            <person name="Lower S.E."/>
            <person name="Chang C.H."/>
            <person name="Bessho-Uehara M."/>
            <person name="Martin G.J."/>
            <person name="Bewick A.J."/>
            <person name="Behringer M."/>
            <person name="Debat H.J."/>
            <person name="Wong I."/>
            <person name="Day J.C."/>
            <person name="Suvorov A."/>
            <person name="Silva C.J."/>
            <person name="Stanger-Hall K.F."/>
            <person name="Hall D.W."/>
            <person name="Schmitz R.J."/>
            <person name="Nelson D.R."/>
            <person name="Lewis S.M."/>
            <person name="Shigenobu S."/>
            <person name="Bybee S.M."/>
            <person name="Larracuente A.M."/>
            <person name="Oba Y."/>
            <person name="Weng J.K."/>
        </authorList>
    </citation>
    <scope>NUCLEOTIDE SEQUENCE [LARGE SCALE GENOMIC DNA]</scope>
    <source>
        <strain evidence="1">1611_PpyrPB1</strain>
        <tissue evidence="1">Whole body</tissue>
    </source>
</reference>